<accession>A0A5E8BXW8</accession>
<proteinExistence type="predicted"/>
<sequence length="690" mass="75112">MAHTTPLNHQHTSSASSSSSRSATTNNHAINSNRIPLQQPPSASWTCPQGPRSPSLASVSTESSSSDNSQFSAPVSPHMLALNRPPAPPRSYSSSATSSTSSSIDDYSNYYLAMTRNDTRPDAPPPEYGSEFTVEPLTVKNKPPHALRILLNSPLTKPFENGEIILGTLQVAPNDKLHVSSLTITLEGEEVTSRVSWTHEHILRRHMKLRVQDITNLPPDTLLRAGFLYSFPFSIEIPEIQSSTACRDIEDHGHTVGDYHLRVPPTLAHPPEYPVPASDMPNNAARITYKLTAVLKRFSPKTGEPVAYASTHIYINISPSYAVAPEDLVPPAIPFKSFVEVTKRSGKLSSSKKPLGVAQLTFDHFPILPLSTKTVTMLPLSIKFYPSKSAPNTPPPPIRRLSVYLKARTVYSNETSFKTLPTNFGAVRNLQIESRFSDVIDPAKGLSLNASKDSTNSHLPPGFKEVFQTYIVTQMNTSCGFQWPQTPVPVSHNSSRQVYDASFAIPMVMPTSHQHALIPSYRSCFTMRDYTVVICAEFSSSCILNIEVPAVLVKNQSDALSNASIPGYSLLPEVPIPSLEKPIDRSSFSSSSSPTSNSSSSSSSSFSALSSPSSPSSPLSVQTSSHQHSHQHHNTPSPASSSTNTPTPRSPRDLSPHSAYSSSQDDLLVIDAFERKVPKSTIPSLLASRR</sequence>
<dbReference type="EMBL" id="CABVLU010000003">
    <property type="protein sequence ID" value="VVT53595.1"/>
    <property type="molecule type" value="Genomic_DNA"/>
</dbReference>
<evidence type="ECO:0000256" key="1">
    <source>
        <dbReference type="SAM" id="MobiDB-lite"/>
    </source>
</evidence>
<dbReference type="AlphaFoldDB" id="A0A5E8BXW8"/>
<feature type="compositionally biased region" description="Low complexity" evidence="1">
    <location>
        <begin position="53"/>
        <end position="72"/>
    </location>
</feature>
<reference evidence="2 3" key="1">
    <citation type="submission" date="2019-09" db="EMBL/GenBank/DDBJ databases">
        <authorList>
            <person name="Brejova B."/>
        </authorList>
    </citation>
    <scope>NUCLEOTIDE SEQUENCE [LARGE SCALE GENOMIC DNA]</scope>
</reference>
<dbReference type="Gene3D" id="2.60.40.640">
    <property type="match status" value="1"/>
</dbReference>
<dbReference type="GeneID" id="43582469"/>
<evidence type="ECO:0000313" key="3">
    <source>
        <dbReference type="Proteomes" id="UP000398389"/>
    </source>
</evidence>
<feature type="compositionally biased region" description="Low complexity" evidence="1">
    <location>
        <begin position="586"/>
        <end position="626"/>
    </location>
</feature>
<feature type="compositionally biased region" description="Low complexity" evidence="1">
    <location>
        <begin position="8"/>
        <end position="29"/>
    </location>
</feature>
<keyword evidence="3" id="KW-1185">Reference proteome</keyword>
<organism evidence="2 3">
    <name type="scientific">Magnusiomyces paraingens</name>
    <dbReference type="NCBI Taxonomy" id="2606893"/>
    <lineage>
        <taxon>Eukaryota</taxon>
        <taxon>Fungi</taxon>
        <taxon>Dikarya</taxon>
        <taxon>Ascomycota</taxon>
        <taxon>Saccharomycotina</taxon>
        <taxon>Dipodascomycetes</taxon>
        <taxon>Dipodascales</taxon>
        <taxon>Dipodascaceae</taxon>
        <taxon>Magnusiomyces</taxon>
    </lineage>
</organism>
<feature type="region of interest" description="Disordered" evidence="1">
    <location>
        <begin position="582"/>
        <end position="663"/>
    </location>
</feature>
<dbReference type="RefSeq" id="XP_031854260.1">
    <property type="nucleotide sequence ID" value="XM_031998369.1"/>
</dbReference>
<feature type="compositionally biased region" description="Polar residues" evidence="1">
    <location>
        <begin position="30"/>
        <end position="47"/>
    </location>
</feature>
<feature type="region of interest" description="Disordered" evidence="1">
    <location>
        <begin position="1"/>
        <end position="103"/>
    </location>
</feature>
<protein>
    <recommendedName>
        <fullName evidence="4">Arrestin-like N-terminal domain-containing protein</fullName>
    </recommendedName>
</protein>
<gene>
    <name evidence="2" type="ORF">SAPINGB_P003653</name>
</gene>
<feature type="compositionally biased region" description="Low complexity" evidence="1">
    <location>
        <begin position="90"/>
        <end position="103"/>
    </location>
</feature>
<evidence type="ECO:0008006" key="4">
    <source>
        <dbReference type="Google" id="ProtNLM"/>
    </source>
</evidence>
<dbReference type="InterPro" id="IPR014752">
    <property type="entry name" value="Arrestin-like_C"/>
</dbReference>
<evidence type="ECO:0000313" key="2">
    <source>
        <dbReference type="EMBL" id="VVT53595.1"/>
    </source>
</evidence>
<dbReference type="OrthoDB" id="2283785at2759"/>
<feature type="compositionally biased region" description="Low complexity" evidence="1">
    <location>
        <begin position="634"/>
        <end position="647"/>
    </location>
</feature>
<dbReference type="Proteomes" id="UP000398389">
    <property type="component" value="Unassembled WGS sequence"/>
</dbReference>
<name>A0A5E8BXW8_9ASCO</name>